<evidence type="ECO:0000256" key="1">
    <source>
        <dbReference type="SAM" id="MobiDB-lite"/>
    </source>
</evidence>
<dbReference type="OrthoDB" id="4161811at2759"/>
<feature type="compositionally biased region" description="Acidic residues" evidence="1">
    <location>
        <begin position="328"/>
        <end position="339"/>
    </location>
</feature>
<dbReference type="HOGENOM" id="CLU_771592_0_0_1"/>
<feature type="region of interest" description="Disordered" evidence="1">
    <location>
        <begin position="46"/>
        <end position="106"/>
    </location>
</feature>
<keyword evidence="3" id="KW-1185">Reference proteome</keyword>
<dbReference type="AlphaFoldDB" id="W9XGX4"/>
<protein>
    <submittedName>
        <fullName evidence="2">Uncharacterized protein</fullName>
    </submittedName>
</protein>
<dbReference type="EMBL" id="AMGY01000007">
    <property type="protein sequence ID" value="EXJ79767.1"/>
    <property type="molecule type" value="Genomic_DNA"/>
</dbReference>
<dbReference type="RefSeq" id="XP_007736341.1">
    <property type="nucleotide sequence ID" value="XM_007738151.1"/>
</dbReference>
<name>W9XGX4_9EURO</name>
<evidence type="ECO:0000313" key="3">
    <source>
        <dbReference type="Proteomes" id="UP000019478"/>
    </source>
</evidence>
<proteinExistence type="predicted"/>
<gene>
    <name evidence="2" type="ORF">A1O3_08050</name>
</gene>
<feature type="region of interest" description="Disordered" evidence="1">
    <location>
        <begin position="201"/>
        <end position="225"/>
    </location>
</feature>
<feature type="region of interest" description="Disordered" evidence="1">
    <location>
        <begin position="315"/>
        <end position="340"/>
    </location>
</feature>
<sequence>MARDTTDRLESPCSTVLEASCSPESLPSLSKYYHDLPHGFFSKTSCGMPSECPAKSPNSRREDQAQKRTYSANGQGFRGEWAEKQDNDRGPRRYKGKNHGSSEGNENLESELELGMDMTGDLDTDWNLDFDMDFDFDFDFGVLELPRLVKRAAIPQTMAFHLDWWIARLATEAMDLNLKTLLASMMLWREKNDIGRFPTCRTLPGPVPDSSQGAEYEDEAEDKDKNDDTLRFWPASSQQLQGPTTHEVWPVNVVRNDDGSFAVVAGWDVLLQQVQQTSRRMRKTRRWRMRGLKNAAGWCKWQRQEWIKSESEFVSDPEGGYHLRRTLEDDDGDGDEEGDENRIEKRMRVWTIDLGYRRK</sequence>
<comment type="caution">
    <text evidence="2">The sequence shown here is derived from an EMBL/GenBank/DDBJ whole genome shotgun (WGS) entry which is preliminary data.</text>
</comment>
<dbReference type="GeneID" id="19172141"/>
<feature type="compositionally biased region" description="Basic and acidic residues" evidence="1">
    <location>
        <begin position="80"/>
        <end position="91"/>
    </location>
</feature>
<evidence type="ECO:0000313" key="2">
    <source>
        <dbReference type="EMBL" id="EXJ79767.1"/>
    </source>
</evidence>
<dbReference type="Proteomes" id="UP000019478">
    <property type="component" value="Unassembled WGS sequence"/>
</dbReference>
<accession>W9XGX4</accession>
<organism evidence="2 3">
    <name type="scientific">Capronia epimyces CBS 606.96</name>
    <dbReference type="NCBI Taxonomy" id="1182542"/>
    <lineage>
        <taxon>Eukaryota</taxon>
        <taxon>Fungi</taxon>
        <taxon>Dikarya</taxon>
        <taxon>Ascomycota</taxon>
        <taxon>Pezizomycotina</taxon>
        <taxon>Eurotiomycetes</taxon>
        <taxon>Chaetothyriomycetidae</taxon>
        <taxon>Chaetothyriales</taxon>
        <taxon>Herpotrichiellaceae</taxon>
        <taxon>Capronia</taxon>
    </lineage>
</organism>
<reference evidence="2 3" key="1">
    <citation type="submission" date="2013-03" db="EMBL/GenBank/DDBJ databases">
        <title>The Genome Sequence of Capronia epimyces CBS 606.96.</title>
        <authorList>
            <consortium name="The Broad Institute Genomics Platform"/>
            <person name="Cuomo C."/>
            <person name="de Hoog S."/>
            <person name="Gorbushina A."/>
            <person name="Walker B."/>
            <person name="Young S.K."/>
            <person name="Zeng Q."/>
            <person name="Gargeya S."/>
            <person name="Fitzgerald M."/>
            <person name="Haas B."/>
            <person name="Abouelleil A."/>
            <person name="Allen A.W."/>
            <person name="Alvarado L."/>
            <person name="Arachchi H.M."/>
            <person name="Berlin A.M."/>
            <person name="Chapman S.B."/>
            <person name="Gainer-Dewar J."/>
            <person name="Goldberg J."/>
            <person name="Griggs A."/>
            <person name="Gujja S."/>
            <person name="Hansen M."/>
            <person name="Howarth C."/>
            <person name="Imamovic A."/>
            <person name="Ireland A."/>
            <person name="Larimer J."/>
            <person name="McCowan C."/>
            <person name="Murphy C."/>
            <person name="Pearson M."/>
            <person name="Poon T.W."/>
            <person name="Priest M."/>
            <person name="Roberts A."/>
            <person name="Saif S."/>
            <person name="Shea T."/>
            <person name="Sisk P."/>
            <person name="Sykes S."/>
            <person name="Wortman J."/>
            <person name="Nusbaum C."/>
            <person name="Birren B."/>
        </authorList>
    </citation>
    <scope>NUCLEOTIDE SEQUENCE [LARGE SCALE GENOMIC DNA]</scope>
    <source>
        <strain evidence="2 3">CBS 606.96</strain>
    </source>
</reference>